<sequence>MPNFLIRKQLIALGDDFWVEDESGDRVFHVDGKVARLRDTYVIESPEGDELL</sequence>
<reference evidence="2" key="1">
    <citation type="submission" date="2020-02" db="EMBL/GenBank/DDBJ databases">
        <authorList>
            <person name="Meier V. D."/>
        </authorList>
    </citation>
    <scope>NUCLEOTIDE SEQUENCE</scope>
    <source>
        <strain evidence="2">AVDCRST_MAG69</strain>
    </source>
</reference>
<organism evidence="2">
    <name type="scientific">uncultured Solirubrobacteraceae bacterium</name>
    <dbReference type="NCBI Taxonomy" id="1162706"/>
    <lineage>
        <taxon>Bacteria</taxon>
        <taxon>Bacillati</taxon>
        <taxon>Actinomycetota</taxon>
        <taxon>Thermoleophilia</taxon>
        <taxon>Solirubrobacterales</taxon>
        <taxon>Solirubrobacteraceae</taxon>
        <taxon>environmental samples</taxon>
    </lineage>
</organism>
<dbReference type="AlphaFoldDB" id="A0A6J4SWS4"/>
<gene>
    <name evidence="2" type="ORF">AVDCRST_MAG69-2272</name>
</gene>
<proteinExistence type="inferred from homology"/>
<evidence type="ECO:0000313" key="2">
    <source>
        <dbReference type="EMBL" id="CAA9507112.1"/>
    </source>
</evidence>
<feature type="non-terminal residue" evidence="2">
    <location>
        <position position="52"/>
    </location>
</feature>
<name>A0A6J4SWS4_9ACTN</name>
<comment type="similarity">
    <text evidence="1">Belongs to the LOR family.</text>
</comment>
<protein>
    <submittedName>
        <fullName evidence="2">Uncharacterized protein</fullName>
    </submittedName>
</protein>
<dbReference type="Pfam" id="PF04525">
    <property type="entry name" value="LOR"/>
    <property type="match status" value="1"/>
</dbReference>
<dbReference type="InterPro" id="IPR007612">
    <property type="entry name" value="LOR"/>
</dbReference>
<dbReference type="Gene3D" id="2.40.160.200">
    <property type="entry name" value="LURP1-related"/>
    <property type="match status" value="1"/>
</dbReference>
<dbReference type="SUPFAM" id="SSF54518">
    <property type="entry name" value="Tubby C-terminal domain-like"/>
    <property type="match status" value="1"/>
</dbReference>
<accession>A0A6J4SWS4</accession>
<dbReference type="InterPro" id="IPR038595">
    <property type="entry name" value="LOR_sf"/>
</dbReference>
<dbReference type="InterPro" id="IPR025659">
    <property type="entry name" value="Tubby-like_C"/>
</dbReference>
<dbReference type="EMBL" id="CADCVP010000242">
    <property type="protein sequence ID" value="CAA9507112.1"/>
    <property type="molecule type" value="Genomic_DNA"/>
</dbReference>
<evidence type="ECO:0000256" key="1">
    <source>
        <dbReference type="ARBA" id="ARBA00005437"/>
    </source>
</evidence>